<dbReference type="Proteomes" id="UP000244180">
    <property type="component" value="Unassembled WGS sequence"/>
</dbReference>
<sequence length="81" mass="9040">MGSNFPPAKIAEHLRDLLIRRQERRFPAGDPLLRRAFHGPPSCAARSFVWFVRLLDSVLCANFLGLGGICSQDSMKKITGQ</sequence>
<comment type="caution">
    <text evidence="1">The sequence shown here is derived from an EMBL/GenBank/DDBJ whole genome shotgun (WGS) entry which is preliminary data.</text>
</comment>
<protein>
    <submittedName>
        <fullName evidence="1">Uncharacterized protein</fullName>
    </submittedName>
</protein>
<accession>A0A2T5G410</accession>
<organism evidence="1 2">
    <name type="scientific">Hydrogenibacillus schlegelii</name>
    <name type="common">Bacillus schlegelii</name>
    <dbReference type="NCBI Taxonomy" id="1484"/>
    <lineage>
        <taxon>Bacteria</taxon>
        <taxon>Bacillati</taxon>
        <taxon>Bacillota</taxon>
        <taxon>Bacilli</taxon>
        <taxon>Bacillales</taxon>
        <taxon>Bacillales Family X. Incertae Sedis</taxon>
        <taxon>Hydrogenibacillus</taxon>
    </lineage>
</organism>
<dbReference type="EMBL" id="PEBV01000062">
    <property type="protein sequence ID" value="PTQ50924.1"/>
    <property type="molecule type" value="Genomic_DNA"/>
</dbReference>
<proteinExistence type="predicted"/>
<gene>
    <name evidence="1" type="ORF">HSCHL_2215</name>
</gene>
<name>A0A2T5G410_HYDSH</name>
<evidence type="ECO:0000313" key="1">
    <source>
        <dbReference type="EMBL" id="PTQ50924.1"/>
    </source>
</evidence>
<reference evidence="1 2" key="1">
    <citation type="submission" date="2017-08" db="EMBL/GenBank/DDBJ databases">
        <title>Burning lignite coal seam in the remote Altai Mountains harbors a hydrogen-driven thermophilic microbial community.</title>
        <authorList>
            <person name="Kadnikov V.V."/>
            <person name="Mardanov A.V."/>
            <person name="Ivasenko D."/>
            <person name="Beletsky A.V."/>
            <person name="Karnachuk O.V."/>
            <person name="Ravin N.V."/>
        </authorList>
    </citation>
    <scope>NUCLEOTIDE SEQUENCE [LARGE SCALE GENOMIC DNA]</scope>
    <source>
        <strain evidence="1">AL33</strain>
    </source>
</reference>
<evidence type="ECO:0000313" key="2">
    <source>
        <dbReference type="Proteomes" id="UP000244180"/>
    </source>
</evidence>
<dbReference type="AlphaFoldDB" id="A0A2T5G410"/>